<dbReference type="Proteomes" id="UP000061630">
    <property type="component" value="Chromosome"/>
</dbReference>
<dbReference type="UniPathway" id="UPA00035">
    <property type="reaction ID" value="UER00043"/>
</dbReference>
<evidence type="ECO:0000256" key="1">
    <source>
        <dbReference type="ARBA" id="ARBA00001633"/>
    </source>
</evidence>
<evidence type="ECO:0000313" key="10">
    <source>
        <dbReference type="EMBL" id="AMA75521.1"/>
    </source>
</evidence>
<gene>
    <name evidence="10" type="ORF">AV541_04945</name>
</gene>
<dbReference type="InterPro" id="IPR013785">
    <property type="entry name" value="Aldolase_TIM"/>
</dbReference>
<dbReference type="PANTHER" id="PTHR22854">
    <property type="entry name" value="TRYPTOPHAN BIOSYNTHESIS PROTEIN"/>
    <property type="match status" value="1"/>
</dbReference>
<comment type="pathway">
    <text evidence="2">Amino-acid biosynthesis; L-tryptophan biosynthesis; L-tryptophan from chorismate: step 4/5.</text>
</comment>
<keyword evidence="4" id="KW-0028">Amino-acid biosynthesis</keyword>
<evidence type="ECO:0000256" key="7">
    <source>
        <dbReference type="ARBA" id="ARBA00023141"/>
    </source>
</evidence>
<dbReference type="InterPro" id="IPR011060">
    <property type="entry name" value="RibuloseP-bd_barrel"/>
</dbReference>
<feature type="domain" description="Indole-3-glycerol phosphate synthase" evidence="9">
    <location>
        <begin position="32"/>
        <end position="252"/>
    </location>
</feature>
<comment type="catalytic activity">
    <reaction evidence="1">
        <text>1-(2-carboxyphenylamino)-1-deoxy-D-ribulose 5-phosphate + H(+) = (1S,2R)-1-C-(indol-3-yl)glycerol 3-phosphate + CO2 + H2O</text>
        <dbReference type="Rhea" id="RHEA:23476"/>
        <dbReference type="ChEBI" id="CHEBI:15377"/>
        <dbReference type="ChEBI" id="CHEBI:15378"/>
        <dbReference type="ChEBI" id="CHEBI:16526"/>
        <dbReference type="ChEBI" id="CHEBI:58613"/>
        <dbReference type="ChEBI" id="CHEBI:58866"/>
        <dbReference type="EC" id="4.1.1.48"/>
    </reaction>
</comment>
<dbReference type="SUPFAM" id="SSF51366">
    <property type="entry name" value="Ribulose-phoshate binding barrel"/>
    <property type="match status" value="1"/>
</dbReference>
<evidence type="ECO:0000256" key="2">
    <source>
        <dbReference type="ARBA" id="ARBA00004696"/>
    </source>
</evidence>
<dbReference type="NCBIfam" id="NF001376">
    <property type="entry name" value="PRK00278.2-3"/>
    <property type="match status" value="1"/>
</dbReference>
<dbReference type="GO" id="GO:0000162">
    <property type="term" value="P:L-tryptophan biosynthetic process"/>
    <property type="evidence" value="ECO:0007669"/>
    <property type="project" value="UniProtKB-UniPathway"/>
</dbReference>
<dbReference type="PANTHER" id="PTHR22854:SF2">
    <property type="entry name" value="INDOLE-3-GLYCEROL-PHOSPHATE SYNTHASE"/>
    <property type="match status" value="1"/>
</dbReference>
<dbReference type="GO" id="GO:0004425">
    <property type="term" value="F:indole-3-glycerol-phosphate synthase activity"/>
    <property type="evidence" value="ECO:0007669"/>
    <property type="project" value="UniProtKB-EC"/>
</dbReference>
<proteinExistence type="predicted"/>
<keyword evidence="8" id="KW-0456">Lyase</keyword>
<keyword evidence="7" id="KW-0057">Aromatic amino acid biosynthesis</keyword>
<dbReference type="InterPro" id="IPR013798">
    <property type="entry name" value="Indole-3-glycerol_P_synth_dom"/>
</dbReference>
<keyword evidence="6" id="KW-0822">Tryptophan biosynthesis</keyword>
<evidence type="ECO:0000256" key="5">
    <source>
        <dbReference type="ARBA" id="ARBA00022793"/>
    </source>
</evidence>
<evidence type="ECO:0000256" key="3">
    <source>
        <dbReference type="ARBA" id="ARBA00012362"/>
    </source>
</evidence>
<evidence type="ECO:0000259" key="9">
    <source>
        <dbReference type="Pfam" id="PF00218"/>
    </source>
</evidence>
<sequence>MRPDLSRVPGVLGEIARKRASEVAPYPLPEPPSVPSFKEALLRPGLSVIAEVKKQSPSAGVIREVDPVEAALAYARGGARAVSVLTEPHRFGGSLMDLKRVREAVDLPLLRKDFVVDPFMLGEARAFGASAALLIVALLGELTGAYLEEARRLGLEALVEVHTERELEIALEAGAEILGINNRDLATLQIHLETAPRLGRLARERGYSGVLVAESGYARREELKALEGLFDAVLVGTSLMRSPNLEEALRQLVG</sequence>
<evidence type="ECO:0000256" key="6">
    <source>
        <dbReference type="ARBA" id="ARBA00022822"/>
    </source>
</evidence>
<dbReference type="EMBL" id="CP014141">
    <property type="protein sequence ID" value="AMA75521.1"/>
    <property type="molecule type" value="Genomic_DNA"/>
</dbReference>
<dbReference type="CDD" id="cd00331">
    <property type="entry name" value="IGPS"/>
    <property type="match status" value="1"/>
</dbReference>
<dbReference type="RefSeq" id="WP_060384381.1">
    <property type="nucleotide sequence ID" value="NZ_CP014141.1"/>
</dbReference>
<reference evidence="10 11" key="1">
    <citation type="submission" date="2016-01" db="EMBL/GenBank/DDBJ databases">
        <title>Genome sequence of Thermus parvatiensis, a thermophile isolated from a hot water spring.</title>
        <authorList>
            <person name="Tripathi C."/>
            <person name="Lal R."/>
        </authorList>
    </citation>
    <scope>NUCLEOTIDE SEQUENCE [LARGE SCALE GENOMIC DNA]</scope>
    <source>
        <strain evidence="10 11">RL</strain>
    </source>
</reference>
<protein>
    <recommendedName>
        <fullName evidence="3">indole-3-glycerol-phosphate synthase</fullName>
        <ecNumber evidence="3">4.1.1.48</ecNumber>
    </recommendedName>
</protein>
<dbReference type="GO" id="GO:0004640">
    <property type="term" value="F:phosphoribosylanthranilate isomerase activity"/>
    <property type="evidence" value="ECO:0007669"/>
    <property type="project" value="TreeGrafter"/>
</dbReference>
<organism evidence="10 11">
    <name type="scientific">Thermus parvatiensis</name>
    <dbReference type="NCBI Taxonomy" id="456163"/>
    <lineage>
        <taxon>Bacteria</taxon>
        <taxon>Thermotogati</taxon>
        <taxon>Deinococcota</taxon>
        <taxon>Deinococci</taxon>
        <taxon>Thermales</taxon>
        <taxon>Thermaceae</taxon>
        <taxon>Thermus</taxon>
    </lineage>
</organism>
<dbReference type="KEGG" id="tpar:AV541_04945"/>
<accession>A0A0X8D702</accession>
<dbReference type="Gene3D" id="3.20.20.70">
    <property type="entry name" value="Aldolase class I"/>
    <property type="match status" value="1"/>
</dbReference>
<evidence type="ECO:0000313" key="11">
    <source>
        <dbReference type="Proteomes" id="UP000061630"/>
    </source>
</evidence>
<evidence type="ECO:0000256" key="8">
    <source>
        <dbReference type="ARBA" id="ARBA00023239"/>
    </source>
</evidence>
<dbReference type="InterPro" id="IPR045186">
    <property type="entry name" value="Indole-3-glycerol_P_synth"/>
</dbReference>
<dbReference type="EC" id="4.1.1.48" evidence="3"/>
<dbReference type="AlphaFoldDB" id="A0A0X8D702"/>
<evidence type="ECO:0000256" key="4">
    <source>
        <dbReference type="ARBA" id="ARBA00022605"/>
    </source>
</evidence>
<name>A0A0X8D702_9DEIN</name>
<dbReference type="Pfam" id="PF00218">
    <property type="entry name" value="IGPS"/>
    <property type="match status" value="1"/>
</dbReference>
<keyword evidence="5" id="KW-0210">Decarboxylase</keyword>